<sequence length="753" mass="82497">MYEFRADRDQIFLQTIAQRSADEPLMVSVEPLFGRLPAVIRGRGALVESLVGGLIFGKYHRPVRVLHGPGGCGKSTVALEVARRAHELGVRTWRVDASTPSQLSLGMRQVAISLGVDAAQVQAAWSGLSSAPDLVWRWLNGSPVPWLLILDQADRPELLSAQHATVADGTGWLRAPAAPHGAVIVTSRDGSPRTWGPWAVRLAMDVLDPAEAARVLLDLAGPEAGTPEEAEQLAARLGYLPLALTLVGNDLKATLSGPSWTGDESLRSFAAYRRALIDRVDLPRSASAGQKLLATISEVVSTSLHQIDRHGGTLATPLLWLLACFNEAVVPVEVLHPRKLAETGPFHGADGNAVREGLLALADRHLIDLRRLEQPEERTSVFLVDLHPLIREVGLDQLRTAGLLPTYLEVLVEVMEYAVTEVDEQGEDGSRFDPFAHFTFIRWKRMVAHGTAAVRLCPAAGADPGTVARAARLAIFSARHLNAAGAYAQAVAVLEATRRIAESTLGPEHPRTIDARHQLGWSLRQQGRLDEAEAVYREVLAVRRRVLGPEHPDTLMAHHKLGNCWTDAQRWDEAEAAYNEVYAARCRILGPEHPDTLRTRHGQAWLLEQRGHLPAAEQEYRAVLGARRLIEGTEHPDTLRTGHNLARVLKSRGRLDDAEREYQQVLRLYREVLGPDNPRTLATAADLAGLYAEQGRIHAAIRLGNQVYLARRRVLGVEHPDTLAAERALAALTTVDMPPTVPFAIGDRPTDDD</sequence>
<evidence type="ECO:0000313" key="2">
    <source>
        <dbReference type="Proteomes" id="UP001519325"/>
    </source>
</evidence>
<keyword evidence="2" id="KW-1185">Reference proteome</keyword>
<dbReference type="SMART" id="SM00028">
    <property type="entry name" value="TPR"/>
    <property type="match status" value="3"/>
</dbReference>
<name>A0ABS4QC33_9NOCA</name>
<dbReference type="RefSeq" id="WP_209885362.1">
    <property type="nucleotide sequence ID" value="NZ_JAGGMR010000001.1"/>
</dbReference>
<dbReference type="InterPro" id="IPR019734">
    <property type="entry name" value="TPR_rpt"/>
</dbReference>
<dbReference type="Gene3D" id="3.40.50.300">
    <property type="entry name" value="P-loop containing nucleotide triphosphate hydrolases"/>
    <property type="match status" value="1"/>
</dbReference>
<dbReference type="Gene3D" id="1.25.40.10">
    <property type="entry name" value="Tetratricopeptide repeat domain"/>
    <property type="match status" value="2"/>
</dbReference>
<dbReference type="Pfam" id="PF13374">
    <property type="entry name" value="TPR_10"/>
    <property type="match status" value="2"/>
</dbReference>
<organism evidence="1 2">
    <name type="scientific">Nocardia goodfellowii</name>
    <dbReference type="NCBI Taxonomy" id="882446"/>
    <lineage>
        <taxon>Bacteria</taxon>
        <taxon>Bacillati</taxon>
        <taxon>Actinomycetota</taxon>
        <taxon>Actinomycetes</taxon>
        <taxon>Mycobacteriales</taxon>
        <taxon>Nocardiaceae</taxon>
        <taxon>Nocardia</taxon>
    </lineage>
</organism>
<dbReference type="InterPro" id="IPR027417">
    <property type="entry name" value="P-loop_NTPase"/>
</dbReference>
<proteinExistence type="predicted"/>
<comment type="caution">
    <text evidence="1">The sequence shown here is derived from an EMBL/GenBank/DDBJ whole genome shotgun (WGS) entry which is preliminary data.</text>
</comment>
<dbReference type="InterPro" id="IPR053137">
    <property type="entry name" value="NLR-like"/>
</dbReference>
<dbReference type="SUPFAM" id="SSF52540">
    <property type="entry name" value="P-loop containing nucleoside triphosphate hydrolases"/>
    <property type="match status" value="1"/>
</dbReference>
<protein>
    <submittedName>
        <fullName evidence="1">Tetratricopeptide (TPR) repeat protein</fullName>
    </submittedName>
</protein>
<accession>A0ABS4QC33</accession>
<dbReference type="PANTHER" id="PTHR46082">
    <property type="entry name" value="ATP/GTP-BINDING PROTEIN-RELATED"/>
    <property type="match status" value="1"/>
</dbReference>
<dbReference type="Pfam" id="PF13424">
    <property type="entry name" value="TPR_12"/>
    <property type="match status" value="2"/>
</dbReference>
<dbReference type="PANTHER" id="PTHR46082:SF6">
    <property type="entry name" value="AAA+ ATPASE DOMAIN-CONTAINING PROTEIN-RELATED"/>
    <property type="match status" value="1"/>
</dbReference>
<reference evidence="1 2" key="1">
    <citation type="submission" date="2021-03" db="EMBL/GenBank/DDBJ databases">
        <title>Sequencing the genomes of 1000 actinobacteria strains.</title>
        <authorList>
            <person name="Klenk H.-P."/>
        </authorList>
    </citation>
    <scope>NUCLEOTIDE SEQUENCE [LARGE SCALE GENOMIC DNA]</scope>
    <source>
        <strain evidence="1 2">DSM 45516</strain>
    </source>
</reference>
<evidence type="ECO:0000313" key="1">
    <source>
        <dbReference type="EMBL" id="MBP2188246.1"/>
    </source>
</evidence>
<dbReference type="InterPro" id="IPR011990">
    <property type="entry name" value="TPR-like_helical_dom_sf"/>
</dbReference>
<dbReference type="EMBL" id="JAGGMR010000001">
    <property type="protein sequence ID" value="MBP2188246.1"/>
    <property type="molecule type" value="Genomic_DNA"/>
</dbReference>
<dbReference type="Proteomes" id="UP001519325">
    <property type="component" value="Unassembled WGS sequence"/>
</dbReference>
<dbReference type="SUPFAM" id="SSF48452">
    <property type="entry name" value="TPR-like"/>
    <property type="match status" value="2"/>
</dbReference>
<gene>
    <name evidence="1" type="ORF">BJ987_001147</name>
</gene>